<keyword evidence="3" id="KW-1185">Reference proteome</keyword>
<dbReference type="SUPFAM" id="SSF55729">
    <property type="entry name" value="Acyl-CoA N-acyltransferases (Nat)"/>
    <property type="match status" value="1"/>
</dbReference>
<sequence>MTLKNPFASETFAQIWESHFNKGKRAQTFGFIKGLSFFKSNRLSIYTNVGKNLTKGMSYALVENEMPQDFKNKTALIYDVPQYFEVNTQALPEGIKFKKIKQYPGFLVHQKNYTDFNDYLKKTFSKSSLQKLNRYQRRLEMCFDIKEKMLIGAIDKAEYDFVFDHFNQLLIKRFQDKRITNNNLNPDEWAFYKAVAYPLLVERKAALHVLYNEDTPISVRLLYFSETIVFDAITVFDIDYSKFHIGKVSIMKALEWSFKNKYSIFDFSKGYFDYKASWSDLKYDFEYHVYYDSKSLSAALKANAITALFQFKQYLRAKNIHEKLHKATYSLQKKEISPKGAVLVVAPETIVYKKEDLTAINLSAPYAFLKKELFDFAFLSSTHIKNIHIFKINNQPKDCFLFKTTKQCLVLEVQN</sequence>
<comment type="caution">
    <text evidence="2">The sequence shown here is derived from an EMBL/GenBank/DDBJ whole genome shotgun (WGS) entry which is preliminary data.</text>
</comment>
<dbReference type="EMBL" id="JBHMFC010000081">
    <property type="protein sequence ID" value="MFB9057598.1"/>
    <property type="molecule type" value="Genomic_DNA"/>
</dbReference>
<evidence type="ECO:0000313" key="3">
    <source>
        <dbReference type="Proteomes" id="UP001589585"/>
    </source>
</evidence>
<dbReference type="InterPro" id="IPR016181">
    <property type="entry name" value="Acyl_CoA_acyltransferase"/>
</dbReference>
<dbReference type="Proteomes" id="UP001589585">
    <property type="component" value="Unassembled WGS sequence"/>
</dbReference>
<gene>
    <name evidence="2" type="ORF">ACFFU9_12690</name>
</gene>
<proteinExistence type="predicted"/>
<dbReference type="InterPro" id="IPR038740">
    <property type="entry name" value="BioF2-like_GNAT_dom"/>
</dbReference>
<organism evidence="2 3">
    <name type="scientific">Mariniflexile ostreae</name>
    <dbReference type="NCBI Taxonomy" id="1520892"/>
    <lineage>
        <taxon>Bacteria</taxon>
        <taxon>Pseudomonadati</taxon>
        <taxon>Bacteroidota</taxon>
        <taxon>Flavobacteriia</taxon>
        <taxon>Flavobacteriales</taxon>
        <taxon>Flavobacteriaceae</taxon>
        <taxon>Mariniflexile</taxon>
    </lineage>
</organism>
<evidence type="ECO:0000259" key="1">
    <source>
        <dbReference type="Pfam" id="PF13480"/>
    </source>
</evidence>
<reference evidence="2 3" key="1">
    <citation type="submission" date="2024-09" db="EMBL/GenBank/DDBJ databases">
        <authorList>
            <person name="Sun Q."/>
            <person name="Mori K."/>
        </authorList>
    </citation>
    <scope>NUCLEOTIDE SEQUENCE [LARGE SCALE GENOMIC DNA]</scope>
    <source>
        <strain evidence="2 3">CECT 8622</strain>
    </source>
</reference>
<dbReference type="RefSeq" id="WP_379861838.1">
    <property type="nucleotide sequence ID" value="NZ_JBHMFC010000081.1"/>
</dbReference>
<protein>
    <submittedName>
        <fullName evidence="2">GNAT family N-acetyltransferase</fullName>
    </submittedName>
</protein>
<accession>A0ABV5FDT0</accession>
<feature type="domain" description="BioF2-like acetyltransferase" evidence="1">
    <location>
        <begin position="130"/>
        <end position="275"/>
    </location>
</feature>
<evidence type="ECO:0000313" key="2">
    <source>
        <dbReference type="EMBL" id="MFB9057598.1"/>
    </source>
</evidence>
<name>A0ABV5FDT0_9FLAO</name>
<dbReference type="Pfam" id="PF13480">
    <property type="entry name" value="Acetyltransf_6"/>
    <property type="match status" value="1"/>
</dbReference>